<feature type="compositionally biased region" description="Basic and acidic residues" evidence="1">
    <location>
        <begin position="1"/>
        <end position="10"/>
    </location>
</feature>
<evidence type="ECO:0000313" key="3">
    <source>
        <dbReference type="RefSeq" id="XP_028139800.1"/>
    </source>
</evidence>
<reference evidence="3" key="1">
    <citation type="submission" date="2025-08" db="UniProtKB">
        <authorList>
            <consortium name="RefSeq"/>
        </authorList>
    </citation>
    <scope>IDENTIFICATION</scope>
    <source>
        <tissue evidence="3">Whole insect</tissue>
    </source>
</reference>
<keyword evidence="2" id="KW-1133">Transmembrane helix</keyword>
<dbReference type="InParanoid" id="A0A6P7G5K5"/>
<organism evidence="3">
    <name type="scientific">Diabrotica virgifera virgifera</name>
    <name type="common">western corn rootworm</name>
    <dbReference type="NCBI Taxonomy" id="50390"/>
    <lineage>
        <taxon>Eukaryota</taxon>
        <taxon>Metazoa</taxon>
        <taxon>Ecdysozoa</taxon>
        <taxon>Arthropoda</taxon>
        <taxon>Hexapoda</taxon>
        <taxon>Insecta</taxon>
        <taxon>Pterygota</taxon>
        <taxon>Neoptera</taxon>
        <taxon>Endopterygota</taxon>
        <taxon>Coleoptera</taxon>
        <taxon>Polyphaga</taxon>
        <taxon>Cucujiformia</taxon>
        <taxon>Chrysomeloidea</taxon>
        <taxon>Chrysomelidae</taxon>
        <taxon>Galerucinae</taxon>
        <taxon>Diabroticina</taxon>
        <taxon>Diabroticites</taxon>
        <taxon>Diabrotica</taxon>
    </lineage>
</organism>
<keyword evidence="2" id="KW-0472">Membrane</keyword>
<dbReference type="OrthoDB" id="10044490at2759"/>
<proteinExistence type="predicted"/>
<name>A0A6P7G5K5_DIAVI</name>
<evidence type="ECO:0000256" key="1">
    <source>
        <dbReference type="SAM" id="MobiDB-lite"/>
    </source>
</evidence>
<feature type="compositionally biased region" description="Acidic residues" evidence="1">
    <location>
        <begin position="142"/>
        <end position="157"/>
    </location>
</feature>
<feature type="transmembrane region" description="Helical" evidence="2">
    <location>
        <begin position="171"/>
        <end position="194"/>
    </location>
</feature>
<accession>A0A6P7G5K5</accession>
<dbReference type="RefSeq" id="XP_028139800.1">
    <property type="nucleotide sequence ID" value="XM_028283999.1"/>
</dbReference>
<keyword evidence="2" id="KW-0812">Transmembrane</keyword>
<sequence>MSIARIKERPAFPLPRRASSKPIEPPDDPPADYGYLTPDDIGTKYPSFADQSSPKQRVLPSPINKLPKGLNTTNNHQRNVDSEDDAPALPPLRNLPRIESKKSPVGNRKLPPVPPDGPDIKRRSASLERPTNRRFQQPSPVEPEDENDDNNIYDDVQEEQKHKKQAPVSHIVFLSLYYLLQYFPLTTFLCYIVITKC</sequence>
<feature type="region of interest" description="Disordered" evidence="1">
    <location>
        <begin position="1"/>
        <end position="161"/>
    </location>
</feature>
<dbReference type="AlphaFoldDB" id="A0A6P7G5K5"/>
<evidence type="ECO:0000256" key="2">
    <source>
        <dbReference type="SAM" id="Phobius"/>
    </source>
</evidence>
<protein>
    <submittedName>
        <fullName evidence="3">Uncharacterized protein LOC114334001</fullName>
    </submittedName>
</protein>
<gene>
    <name evidence="3" type="primary">LOC114334001</name>
</gene>